<dbReference type="RefSeq" id="WP_115841345.1">
    <property type="nucleotide sequence ID" value="NZ_CP183976.1"/>
</dbReference>
<dbReference type="Gene3D" id="1.10.3730.20">
    <property type="match status" value="1"/>
</dbReference>
<sequence>MSWQVVLLVLIVNLCTIGSQLILKKSVGSIASVLRNEGALQFIWSAATTPGVILALSIQGLGYVVWLFVLTQERLSVAFALSGSCFYLIMAAASWFFFNERLSPLQWTGLFLISAGVMMVTQSRPGTP</sequence>
<dbReference type="InterPro" id="IPR037185">
    <property type="entry name" value="EmrE-like"/>
</dbReference>
<reference evidence="7 8" key="1">
    <citation type="submission" date="2018-08" db="EMBL/GenBank/DDBJ databases">
        <title>Lysobacter soli KCTC 22011, whole genome shotgun sequence.</title>
        <authorList>
            <person name="Zhang X."/>
            <person name="Feng G."/>
            <person name="Zhu H."/>
        </authorList>
    </citation>
    <scope>NUCLEOTIDE SEQUENCE [LARGE SCALE GENOMIC DNA]</scope>
    <source>
        <strain evidence="7 8">KCTC 22011</strain>
    </source>
</reference>
<feature type="transmembrane region" description="Helical" evidence="6">
    <location>
        <begin position="43"/>
        <end position="70"/>
    </location>
</feature>
<evidence type="ECO:0000313" key="7">
    <source>
        <dbReference type="EMBL" id="RDY68830.1"/>
    </source>
</evidence>
<dbReference type="SUPFAM" id="SSF103481">
    <property type="entry name" value="Multidrug resistance efflux transporter EmrE"/>
    <property type="match status" value="1"/>
</dbReference>
<evidence type="ECO:0008006" key="9">
    <source>
        <dbReference type="Google" id="ProtNLM"/>
    </source>
</evidence>
<keyword evidence="4 6" id="KW-1133">Transmembrane helix</keyword>
<accession>A0A3D8VHE3</accession>
<keyword evidence="3 6" id="KW-0812">Transmembrane</keyword>
<keyword evidence="5 6" id="KW-0472">Membrane</keyword>
<dbReference type="GO" id="GO:0022857">
    <property type="term" value="F:transmembrane transporter activity"/>
    <property type="evidence" value="ECO:0007669"/>
    <property type="project" value="InterPro"/>
</dbReference>
<dbReference type="PANTHER" id="PTHR30561">
    <property type="entry name" value="SMR FAMILY PROTON-DEPENDENT DRUG EFFLUX TRANSPORTER SUGE"/>
    <property type="match status" value="1"/>
</dbReference>
<keyword evidence="8" id="KW-1185">Reference proteome</keyword>
<dbReference type="EMBL" id="QTJR01000002">
    <property type="protein sequence ID" value="RDY68830.1"/>
    <property type="molecule type" value="Genomic_DNA"/>
</dbReference>
<organism evidence="7 8">
    <name type="scientific">Lysobacter soli</name>
    <dbReference type="NCBI Taxonomy" id="453783"/>
    <lineage>
        <taxon>Bacteria</taxon>
        <taxon>Pseudomonadati</taxon>
        <taxon>Pseudomonadota</taxon>
        <taxon>Gammaproteobacteria</taxon>
        <taxon>Lysobacterales</taxon>
        <taxon>Lysobacteraceae</taxon>
        <taxon>Lysobacter</taxon>
    </lineage>
</organism>
<comment type="caution">
    <text evidence="7">The sequence shown here is derived from an EMBL/GenBank/DDBJ whole genome shotgun (WGS) entry which is preliminary data.</text>
</comment>
<dbReference type="GO" id="GO:0005886">
    <property type="term" value="C:plasma membrane"/>
    <property type="evidence" value="ECO:0007669"/>
    <property type="project" value="UniProtKB-SubCell"/>
</dbReference>
<gene>
    <name evidence="7" type="ORF">DX912_04885</name>
</gene>
<evidence type="ECO:0000256" key="5">
    <source>
        <dbReference type="ARBA" id="ARBA00023136"/>
    </source>
</evidence>
<evidence type="ECO:0000256" key="1">
    <source>
        <dbReference type="ARBA" id="ARBA00004651"/>
    </source>
</evidence>
<comment type="subcellular location">
    <subcellularLocation>
        <location evidence="1">Cell membrane</location>
        <topology evidence="1">Multi-pass membrane protein</topology>
    </subcellularLocation>
</comment>
<keyword evidence="2" id="KW-1003">Cell membrane</keyword>
<feature type="transmembrane region" description="Helical" evidence="6">
    <location>
        <begin position="5"/>
        <end position="23"/>
    </location>
</feature>
<proteinExistence type="predicted"/>
<name>A0A3D8VHE3_9GAMM</name>
<evidence type="ECO:0000256" key="4">
    <source>
        <dbReference type="ARBA" id="ARBA00022989"/>
    </source>
</evidence>
<feature type="transmembrane region" description="Helical" evidence="6">
    <location>
        <begin position="77"/>
        <end position="98"/>
    </location>
</feature>
<evidence type="ECO:0000256" key="6">
    <source>
        <dbReference type="SAM" id="Phobius"/>
    </source>
</evidence>
<dbReference type="AlphaFoldDB" id="A0A3D8VHE3"/>
<protein>
    <recommendedName>
        <fullName evidence="9">EamA family transporter</fullName>
    </recommendedName>
</protein>
<dbReference type="PANTHER" id="PTHR30561:SF9">
    <property type="entry name" value="4-AMINO-4-DEOXY-L-ARABINOSE-PHOSPHOUNDECAPRENOL FLIPPASE SUBUNIT ARNF-RELATED"/>
    <property type="match status" value="1"/>
</dbReference>
<dbReference type="InterPro" id="IPR000390">
    <property type="entry name" value="Small_drug/metabolite_transptr"/>
</dbReference>
<evidence type="ECO:0000256" key="3">
    <source>
        <dbReference type="ARBA" id="ARBA00022692"/>
    </source>
</evidence>
<dbReference type="Proteomes" id="UP000256829">
    <property type="component" value="Unassembled WGS sequence"/>
</dbReference>
<evidence type="ECO:0000256" key="2">
    <source>
        <dbReference type="ARBA" id="ARBA00022475"/>
    </source>
</evidence>
<evidence type="ECO:0000313" key="8">
    <source>
        <dbReference type="Proteomes" id="UP000256829"/>
    </source>
</evidence>